<feature type="domain" description="Glycoside hydrolase family 29 N-terminal" evidence="7">
    <location>
        <begin position="6"/>
        <end position="277"/>
    </location>
</feature>
<dbReference type="Gene3D" id="3.20.20.80">
    <property type="entry name" value="Glycosidases"/>
    <property type="match status" value="1"/>
</dbReference>
<dbReference type="GO" id="GO:0016139">
    <property type="term" value="P:glycoside catabolic process"/>
    <property type="evidence" value="ECO:0007669"/>
    <property type="project" value="TreeGrafter"/>
</dbReference>
<proteinExistence type="inferred from homology"/>
<dbReference type="InterPro" id="IPR017853">
    <property type="entry name" value="GH"/>
</dbReference>
<evidence type="ECO:0000256" key="1">
    <source>
        <dbReference type="ARBA" id="ARBA00004071"/>
    </source>
</evidence>
<keyword evidence="4" id="KW-0732">Signal</keyword>
<dbReference type="InterPro" id="IPR057739">
    <property type="entry name" value="Glyco_hydro_29_N"/>
</dbReference>
<keyword evidence="5" id="KW-0378">Hydrolase</keyword>
<feature type="non-terminal residue" evidence="8">
    <location>
        <position position="278"/>
    </location>
</feature>
<gene>
    <name evidence="8" type="ORF">METZ01_LOCUS390386</name>
</gene>
<dbReference type="GO" id="GO:0006004">
    <property type="term" value="P:fucose metabolic process"/>
    <property type="evidence" value="ECO:0007669"/>
    <property type="project" value="InterPro"/>
</dbReference>
<dbReference type="InterPro" id="IPR000933">
    <property type="entry name" value="Glyco_hydro_29"/>
</dbReference>
<evidence type="ECO:0000256" key="3">
    <source>
        <dbReference type="ARBA" id="ARBA00012662"/>
    </source>
</evidence>
<sequence length="278" mass="32411">MTSDANLTPYQPTWESLDKRPLPAWFNEAKFGIFIHWGVYSVPAWRPLGGERYASYAEWYYASVIGDTELGGDAFHKARYGADFEYRDFAPLFSAELFDADYWADLFCRSGAGYVVLTSKHHDGYCLWPSKSPYKKNWNSLDIGPRRDLLGELTAAVRDKGLKMGLYYSIIEWESNWTHRDPSGYYVDKVLVDKYRIPKDEYVEKHLLPQLRELVETYQPALIFSDGGEWDGGEDYWQTKQFLAWLYNEAPNRDEVVVNDRWAKDMPGKHGDYFSSEY</sequence>
<evidence type="ECO:0000313" key="8">
    <source>
        <dbReference type="EMBL" id="SVD37532.1"/>
    </source>
</evidence>
<evidence type="ECO:0000259" key="7">
    <source>
        <dbReference type="Pfam" id="PF01120"/>
    </source>
</evidence>
<dbReference type="AlphaFoldDB" id="A0A382UTI1"/>
<dbReference type="GO" id="GO:0005764">
    <property type="term" value="C:lysosome"/>
    <property type="evidence" value="ECO:0007669"/>
    <property type="project" value="TreeGrafter"/>
</dbReference>
<dbReference type="EMBL" id="UINC01146669">
    <property type="protein sequence ID" value="SVD37532.1"/>
    <property type="molecule type" value="Genomic_DNA"/>
</dbReference>
<dbReference type="SUPFAM" id="SSF51445">
    <property type="entry name" value="(Trans)glycosidases"/>
    <property type="match status" value="1"/>
</dbReference>
<dbReference type="InterPro" id="IPR016286">
    <property type="entry name" value="FUC_metazoa-typ"/>
</dbReference>
<organism evidence="8">
    <name type="scientific">marine metagenome</name>
    <dbReference type="NCBI Taxonomy" id="408172"/>
    <lineage>
        <taxon>unclassified sequences</taxon>
        <taxon>metagenomes</taxon>
        <taxon>ecological metagenomes</taxon>
    </lineage>
</organism>
<evidence type="ECO:0000256" key="2">
    <source>
        <dbReference type="ARBA" id="ARBA00007951"/>
    </source>
</evidence>
<dbReference type="PRINTS" id="PR00741">
    <property type="entry name" value="GLHYDRLASE29"/>
</dbReference>
<comment type="function">
    <text evidence="1">Alpha-L-fucosidase is responsible for hydrolyzing the alpha-1,6-linked fucose joined to the reducing-end N-acetylglucosamine of the carbohydrate moieties of glycoproteins.</text>
</comment>
<dbReference type="PANTHER" id="PTHR10030">
    <property type="entry name" value="ALPHA-L-FUCOSIDASE"/>
    <property type="match status" value="1"/>
</dbReference>
<evidence type="ECO:0000256" key="5">
    <source>
        <dbReference type="ARBA" id="ARBA00022801"/>
    </source>
</evidence>
<name>A0A382UTI1_9ZZZZ</name>
<evidence type="ECO:0000256" key="6">
    <source>
        <dbReference type="ARBA" id="ARBA00023295"/>
    </source>
</evidence>
<keyword evidence="6" id="KW-0326">Glycosidase</keyword>
<comment type="similarity">
    <text evidence="2">Belongs to the glycosyl hydrolase 29 family.</text>
</comment>
<evidence type="ECO:0000256" key="4">
    <source>
        <dbReference type="ARBA" id="ARBA00022729"/>
    </source>
</evidence>
<dbReference type="EC" id="3.2.1.51" evidence="3"/>
<reference evidence="8" key="1">
    <citation type="submission" date="2018-05" db="EMBL/GenBank/DDBJ databases">
        <authorList>
            <person name="Lanie J.A."/>
            <person name="Ng W.-L."/>
            <person name="Kazmierczak K.M."/>
            <person name="Andrzejewski T.M."/>
            <person name="Davidsen T.M."/>
            <person name="Wayne K.J."/>
            <person name="Tettelin H."/>
            <person name="Glass J.I."/>
            <person name="Rusch D."/>
            <person name="Podicherti R."/>
            <person name="Tsui H.-C.T."/>
            <person name="Winkler M.E."/>
        </authorList>
    </citation>
    <scope>NUCLEOTIDE SEQUENCE</scope>
</reference>
<dbReference type="PANTHER" id="PTHR10030:SF37">
    <property type="entry name" value="ALPHA-L-FUCOSIDASE-RELATED"/>
    <property type="match status" value="1"/>
</dbReference>
<dbReference type="Pfam" id="PF01120">
    <property type="entry name" value="Alpha_L_fucos"/>
    <property type="match status" value="1"/>
</dbReference>
<protein>
    <recommendedName>
        <fullName evidence="3">alpha-L-fucosidase</fullName>
        <ecNumber evidence="3">3.2.1.51</ecNumber>
    </recommendedName>
</protein>
<accession>A0A382UTI1</accession>
<dbReference type="GO" id="GO:0004560">
    <property type="term" value="F:alpha-L-fucosidase activity"/>
    <property type="evidence" value="ECO:0007669"/>
    <property type="project" value="InterPro"/>
</dbReference>
<dbReference type="SMART" id="SM00812">
    <property type="entry name" value="Alpha_L_fucos"/>
    <property type="match status" value="1"/>
</dbReference>